<evidence type="ECO:0000313" key="1">
    <source>
        <dbReference type="EMBL" id="MBW94589.1"/>
    </source>
</evidence>
<organism evidence="1">
    <name type="scientific">Rhizophora mucronata</name>
    <name type="common">Asiatic mangrove</name>
    <dbReference type="NCBI Taxonomy" id="61149"/>
    <lineage>
        <taxon>Eukaryota</taxon>
        <taxon>Viridiplantae</taxon>
        <taxon>Streptophyta</taxon>
        <taxon>Embryophyta</taxon>
        <taxon>Tracheophyta</taxon>
        <taxon>Spermatophyta</taxon>
        <taxon>Magnoliopsida</taxon>
        <taxon>eudicotyledons</taxon>
        <taxon>Gunneridae</taxon>
        <taxon>Pentapetalae</taxon>
        <taxon>rosids</taxon>
        <taxon>fabids</taxon>
        <taxon>Malpighiales</taxon>
        <taxon>Rhizophoraceae</taxon>
        <taxon>Rhizophora</taxon>
    </lineage>
</organism>
<reference evidence="1" key="1">
    <citation type="submission" date="2018-02" db="EMBL/GenBank/DDBJ databases">
        <title>Rhizophora mucronata_Transcriptome.</title>
        <authorList>
            <person name="Meera S.P."/>
            <person name="Sreeshan A."/>
            <person name="Augustine A."/>
        </authorList>
    </citation>
    <scope>NUCLEOTIDE SEQUENCE</scope>
    <source>
        <tissue evidence="1">Leaf</tissue>
    </source>
</reference>
<name>A0A2P2JM99_RHIMU</name>
<dbReference type="EMBL" id="GGEC01014106">
    <property type="protein sequence ID" value="MBW94589.1"/>
    <property type="molecule type" value="Transcribed_RNA"/>
</dbReference>
<protein>
    <submittedName>
        <fullName evidence="1">Uncharacterized protein MANES_14G030600</fullName>
    </submittedName>
</protein>
<dbReference type="EMBL" id="GGEC01014108">
    <property type="protein sequence ID" value="MBW94591.1"/>
    <property type="molecule type" value="Transcribed_RNA"/>
</dbReference>
<dbReference type="AlphaFoldDB" id="A0A2P2JM99"/>
<proteinExistence type="predicted"/>
<accession>A0A2P2JM99</accession>
<sequence length="54" mass="6097">MSTFPIPQVNTFINMPTKVLTNLVSVESDIGIQTHSNLPPDFNIRKQSVEPRFP</sequence>